<dbReference type="InterPro" id="IPR031327">
    <property type="entry name" value="MCM"/>
</dbReference>
<dbReference type="PROSITE" id="PS00847">
    <property type="entry name" value="MCM_1"/>
    <property type="match status" value="1"/>
</dbReference>
<evidence type="ECO:0000256" key="10">
    <source>
        <dbReference type="ARBA" id="ARBA00023306"/>
    </source>
</evidence>
<dbReference type="GO" id="GO:0042555">
    <property type="term" value="C:MCM complex"/>
    <property type="evidence" value="ECO:0007669"/>
    <property type="project" value="InterPro"/>
</dbReference>
<dbReference type="InterPro" id="IPR001208">
    <property type="entry name" value="MCM_dom"/>
</dbReference>
<dbReference type="PRINTS" id="PR01663">
    <property type="entry name" value="MCMPROTEIN7"/>
</dbReference>
<dbReference type="AlphaFoldDB" id="A0A7L3G7K4"/>
<dbReference type="Pfam" id="PF17855">
    <property type="entry name" value="MCM_lid"/>
    <property type="match status" value="1"/>
</dbReference>
<keyword evidence="7 12" id="KW-0067">ATP-binding</keyword>
<dbReference type="InterPro" id="IPR018525">
    <property type="entry name" value="MCM_CS"/>
</dbReference>
<dbReference type="InterPro" id="IPR012340">
    <property type="entry name" value="NA-bd_OB-fold"/>
</dbReference>
<evidence type="ECO:0000256" key="2">
    <source>
        <dbReference type="ARBA" id="ARBA00008010"/>
    </source>
</evidence>
<comment type="catalytic activity">
    <reaction evidence="11">
        <text>ATP + H2O = ADP + phosphate + H(+)</text>
        <dbReference type="Rhea" id="RHEA:13065"/>
        <dbReference type="ChEBI" id="CHEBI:15377"/>
        <dbReference type="ChEBI" id="CHEBI:15378"/>
        <dbReference type="ChEBI" id="CHEBI:30616"/>
        <dbReference type="ChEBI" id="CHEBI:43474"/>
        <dbReference type="ChEBI" id="CHEBI:456216"/>
        <dbReference type="EC" id="3.6.4.12"/>
    </reaction>
    <physiologicalReaction direction="left-to-right" evidence="11">
        <dbReference type="Rhea" id="RHEA:13066"/>
    </physiologicalReaction>
</comment>
<dbReference type="PANTHER" id="PTHR11630">
    <property type="entry name" value="DNA REPLICATION LICENSING FACTOR MCM FAMILY MEMBER"/>
    <property type="match status" value="1"/>
</dbReference>
<dbReference type="Pfam" id="PF00493">
    <property type="entry name" value="MCM"/>
    <property type="match status" value="1"/>
</dbReference>
<evidence type="ECO:0000313" key="16">
    <source>
        <dbReference type="Proteomes" id="UP000528690"/>
    </source>
</evidence>
<name>A0A7L3G7K4_9AVES</name>
<dbReference type="EMBL" id="VZTV01024718">
    <property type="protein sequence ID" value="NXT88451.1"/>
    <property type="molecule type" value="Genomic_DNA"/>
</dbReference>
<dbReference type="EC" id="3.6.4.12" evidence="13"/>
<feature type="non-terminal residue" evidence="15">
    <location>
        <position position="543"/>
    </location>
</feature>
<evidence type="ECO:0000256" key="7">
    <source>
        <dbReference type="ARBA" id="ARBA00022840"/>
    </source>
</evidence>
<dbReference type="GO" id="GO:0016787">
    <property type="term" value="F:hydrolase activity"/>
    <property type="evidence" value="ECO:0007669"/>
    <property type="project" value="UniProtKB-KW"/>
</dbReference>
<dbReference type="Pfam" id="PF24901">
    <property type="entry name" value="WHD_MCM7"/>
    <property type="match status" value="1"/>
</dbReference>
<dbReference type="Gene3D" id="2.20.28.10">
    <property type="match status" value="1"/>
</dbReference>
<organism evidence="15 16">
    <name type="scientific">Anhinga rufa</name>
    <name type="common">African darter</name>
    <dbReference type="NCBI Taxonomy" id="317792"/>
    <lineage>
        <taxon>Eukaryota</taxon>
        <taxon>Metazoa</taxon>
        <taxon>Chordata</taxon>
        <taxon>Craniata</taxon>
        <taxon>Vertebrata</taxon>
        <taxon>Euteleostomi</taxon>
        <taxon>Archelosauria</taxon>
        <taxon>Archosauria</taxon>
        <taxon>Dinosauria</taxon>
        <taxon>Saurischia</taxon>
        <taxon>Theropoda</taxon>
        <taxon>Coelurosauria</taxon>
        <taxon>Aves</taxon>
        <taxon>Neognathae</taxon>
        <taxon>Neoaves</taxon>
        <taxon>Aequornithes</taxon>
        <taxon>Suliformes</taxon>
        <taxon>Anhingidae</taxon>
        <taxon>Anhinga</taxon>
    </lineage>
</organism>
<evidence type="ECO:0000256" key="11">
    <source>
        <dbReference type="ARBA" id="ARBA00048432"/>
    </source>
</evidence>
<dbReference type="PRINTS" id="PR01657">
    <property type="entry name" value="MCMFAMILY"/>
</dbReference>
<evidence type="ECO:0000259" key="14">
    <source>
        <dbReference type="PROSITE" id="PS50051"/>
    </source>
</evidence>
<reference evidence="15 16" key="1">
    <citation type="submission" date="2019-09" db="EMBL/GenBank/DDBJ databases">
        <title>Bird 10,000 Genomes (B10K) Project - Family phase.</title>
        <authorList>
            <person name="Zhang G."/>
        </authorList>
    </citation>
    <scope>NUCLEOTIDE SEQUENCE [LARGE SCALE GENOMIC DNA]</scope>
    <source>
        <strain evidence="15">B10K-DU-029-28</strain>
    </source>
</reference>
<evidence type="ECO:0000256" key="12">
    <source>
        <dbReference type="RuleBase" id="RU004070"/>
    </source>
</evidence>
<dbReference type="InterPro" id="IPR027417">
    <property type="entry name" value="P-loop_NTPase"/>
</dbReference>
<dbReference type="GO" id="GO:0003697">
    <property type="term" value="F:single-stranded DNA binding"/>
    <property type="evidence" value="ECO:0007669"/>
    <property type="project" value="TreeGrafter"/>
</dbReference>
<dbReference type="OrthoDB" id="3207464at2759"/>
<evidence type="ECO:0000256" key="13">
    <source>
        <dbReference type="RuleBase" id="RU365012"/>
    </source>
</evidence>
<evidence type="ECO:0000256" key="6">
    <source>
        <dbReference type="ARBA" id="ARBA00022806"/>
    </source>
</evidence>
<dbReference type="SUPFAM" id="SSF52540">
    <property type="entry name" value="P-loop containing nucleoside triphosphate hydrolases"/>
    <property type="match status" value="1"/>
</dbReference>
<keyword evidence="5 13" id="KW-0378">Hydrolase</keyword>
<evidence type="ECO:0000256" key="1">
    <source>
        <dbReference type="ARBA" id="ARBA00004123"/>
    </source>
</evidence>
<keyword evidence="16" id="KW-1185">Reference proteome</keyword>
<accession>A0A7L3G7K4</accession>
<feature type="non-terminal residue" evidence="15">
    <location>
        <position position="1"/>
    </location>
</feature>
<comment type="subcellular location">
    <subcellularLocation>
        <location evidence="1 13">Nucleus</location>
    </subcellularLocation>
</comment>
<dbReference type="InterPro" id="IPR041562">
    <property type="entry name" value="MCM_lid"/>
</dbReference>
<dbReference type="InterPro" id="IPR033762">
    <property type="entry name" value="MCM_OB"/>
</dbReference>
<evidence type="ECO:0000256" key="3">
    <source>
        <dbReference type="ARBA" id="ARBA00022705"/>
    </source>
</evidence>
<dbReference type="Gene3D" id="2.40.50.140">
    <property type="entry name" value="Nucleic acid-binding proteins"/>
    <property type="match status" value="1"/>
</dbReference>
<dbReference type="GO" id="GO:0000727">
    <property type="term" value="P:double-strand break repair via break-induced replication"/>
    <property type="evidence" value="ECO:0007669"/>
    <property type="project" value="TreeGrafter"/>
</dbReference>
<evidence type="ECO:0000256" key="4">
    <source>
        <dbReference type="ARBA" id="ARBA00022741"/>
    </source>
</evidence>
<keyword evidence="8 12" id="KW-0238">DNA-binding</keyword>
<keyword evidence="10 13" id="KW-0131">Cell cycle</keyword>
<protein>
    <recommendedName>
        <fullName evidence="13">DNA replication licensing factor MCM7</fullName>
        <ecNumber evidence="13">3.6.4.12</ecNumber>
    </recommendedName>
</protein>
<dbReference type="PANTHER" id="PTHR11630:SF26">
    <property type="entry name" value="DNA REPLICATION LICENSING FACTOR MCM7"/>
    <property type="match status" value="1"/>
</dbReference>
<keyword evidence="9 13" id="KW-0539">Nucleus</keyword>
<dbReference type="PROSITE" id="PS50051">
    <property type="entry name" value="MCM_2"/>
    <property type="match status" value="1"/>
</dbReference>
<dbReference type="Pfam" id="PF17207">
    <property type="entry name" value="MCM_OB"/>
    <property type="match status" value="1"/>
</dbReference>
<dbReference type="SMART" id="SM00350">
    <property type="entry name" value="MCM"/>
    <property type="match status" value="1"/>
</dbReference>
<feature type="domain" description="MCM C-terminal AAA(+) ATPase" evidence="14">
    <location>
        <begin position="198"/>
        <end position="340"/>
    </location>
</feature>
<sequence length="543" mass="60005">ELYFKAPSTTKARVVRDVKADCIGKLVTVRGIVTRVTEVKPMMVVATYSCDQCGAETYQPIQSPTFMPLLMCPSRECQTNRSGGRLYLQSRGSKFIKFQELKMQEHTDQVPVGHLPRSISVAVHGENTRLAQPGDHVSITGIFLPLLKTGFRQMAQGLLSETYLEAHCIVKMNKSEEDESGAGDLSEEELRQITEEDFYDKLASSIAPEIYGHEDVKKALLLLLVGGVDRNPHGMKIRGNINICLMGDPGVAKSQLLSYIDRLAPRSQYTTGRGSSGVGLTAAVLRDPLTGELALEGGALVLADRGVCCIDEFDKMLEADRTAIHEVMEQQSISIAKAGLWGRPSPTASPSLPRSLAQHITYVHQHSRQPPCSFQQLDMKLMRRYIAMCKRKQPVVPEALADYITAAYVEMRKEAWANKDTTYTSARTLLGILRLATALARLRLVDVVEKEDVNEAMRLMEMSKDSLLGDKGQQSRVQRPADAIFAAVRELAGGRGRAVPYAEALQRCLAKGFTPAQVQAALQEYEELNVLQVNPARTRITFV</sequence>
<comment type="caution">
    <text evidence="15">The sequence shown here is derived from an EMBL/GenBank/DDBJ whole genome shotgun (WGS) entry which is preliminary data.</text>
</comment>
<dbReference type="Gene3D" id="3.40.50.300">
    <property type="entry name" value="P-loop containing nucleotide triphosphate hydrolases"/>
    <property type="match status" value="2"/>
</dbReference>
<proteinExistence type="inferred from homology"/>
<dbReference type="FunFam" id="2.20.28.10:FF:000004">
    <property type="entry name" value="DNA replication licensing factor MCM7"/>
    <property type="match status" value="1"/>
</dbReference>
<dbReference type="GO" id="GO:0005634">
    <property type="term" value="C:nucleus"/>
    <property type="evidence" value="ECO:0007669"/>
    <property type="project" value="UniProtKB-SubCell"/>
</dbReference>
<evidence type="ECO:0000313" key="15">
    <source>
        <dbReference type="EMBL" id="NXT88451.1"/>
    </source>
</evidence>
<dbReference type="GO" id="GO:0006271">
    <property type="term" value="P:DNA strand elongation involved in DNA replication"/>
    <property type="evidence" value="ECO:0007669"/>
    <property type="project" value="TreeGrafter"/>
</dbReference>
<dbReference type="FunFam" id="3.40.50.300:FF:004214">
    <property type="entry name" value="DNA replication licensing factor MCM7"/>
    <property type="match status" value="1"/>
</dbReference>
<keyword evidence="6 13" id="KW-0347">Helicase</keyword>
<evidence type="ECO:0000256" key="8">
    <source>
        <dbReference type="ARBA" id="ARBA00023125"/>
    </source>
</evidence>
<gene>
    <name evidence="15" type="primary">Mcm7</name>
    <name evidence="13" type="synonym">MCM7</name>
    <name evidence="15" type="ORF">ANHRUF_R10675</name>
</gene>
<keyword evidence="4 12" id="KW-0547">Nucleotide-binding</keyword>
<dbReference type="GO" id="GO:0006270">
    <property type="term" value="P:DNA replication initiation"/>
    <property type="evidence" value="ECO:0007669"/>
    <property type="project" value="InterPro"/>
</dbReference>
<evidence type="ECO:0000256" key="5">
    <source>
        <dbReference type="ARBA" id="ARBA00022801"/>
    </source>
</evidence>
<dbReference type="SUPFAM" id="SSF50249">
    <property type="entry name" value="Nucleic acid-binding proteins"/>
    <property type="match status" value="1"/>
</dbReference>
<dbReference type="Proteomes" id="UP000528690">
    <property type="component" value="Unassembled WGS sequence"/>
</dbReference>
<comment type="similarity">
    <text evidence="2 12">Belongs to the MCM family.</text>
</comment>
<dbReference type="GO" id="GO:0017116">
    <property type="term" value="F:single-stranded DNA helicase activity"/>
    <property type="evidence" value="ECO:0007669"/>
    <property type="project" value="TreeGrafter"/>
</dbReference>
<evidence type="ECO:0000256" key="9">
    <source>
        <dbReference type="ARBA" id="ARBA00023242"/>
    </source>
</evidence>
<comment type="function">
    <text evidence="13">Acts as component of the MCM2-7 complex (MCM complex) which is the replicative helicase essential for 'once per cell cycle' DNA replication initiation and elongation in eukaryotic cells. The active ATPase sites in the MCM2-7 ring are formed through the interaction surfaces of two neighboring subunits such that a critical structure of a conserved arginine finger motif is provided in trans relative to the ATP-binding site of the Walker A box of the adjacent subunit. The six ATPase active sites, however, are likely to contribute differentially to the complex helicase activity.</text>
</comment>
<dbReference type="GO" id="GO:0005524">
    <property type="term" value="F:ATP binding"/>
    <property type="evidence" value="ECO:0007669"/>
    <property type="project" value="UniProtKB-KW"/>
</dbReference>
<dbReference type="InterPro" id="IPR008050">
    <property type="entry name" value="MCM7"/>
</dbReference>
<keyword evidence="3 13" id="KW-0235">DNA replication</keyword>